<name>A0ABU0VV17_9RHOB</name>
<dbReference type="InterPro" id="IPR036465">
    <property type="entry name" value="vWFA_dom_sf"/>
</dbReference>
<sequence length="551" mass="57845">MRPFLTALTFICGLSTPALGDGKSIIVLDASGSMWGQIEGRAKLEIAREALGQVLASTPADSEIGLMAYGHRSKGDCADIELVVAPGKGTAGAISSAANAMKFLGKTPLSDAVRKAAEELRYTEEKANVILITDGIETCNADPCALGQELEAAGVDFTAHVVGFGLSAEEGKSVACLAENTGGSYIQASDASSLVDALKTTVVEAAPAPEPEPAPEPVKPALKHNVDPILRLKPGQDEPKFVIDATFEIFPLSDMGLSQKPILKLYATDKGNLPPGKYRIRAKLHEATAETEFEATADTLAEPELIMDAGILRLRVLAVEGGDPDNDAFFEITGPGEVREIGYGKKDMVLPAQEYALDMKLGSATASQSVVVEAGQDLIHEVVLGIGVGAVQVTYDGSQPVDDGDLRIFILAAKADIAGKRAQLDYKWGNNHDFDLPPGDYLLRATLDGAVAEQPISIALAERNEVSISLNAGVAAFLGTGGNDKVTVLSATKDIAGNRTEIIGGWGPDWQAVLSAGDYIAHIKGDRGESETPFTVKSGERIELTFAPAAP</sequence>
<evidence type="ECO:0000313" key="3">
    <source>
        <dbReference type="Proteomes" id="UP001239680"/>
    </source>
</evidence>
<dbReference type="InterPro" id="IPR002035">
    <property type="entry name" value="VWF_A"/>
</dbReference>
<proteinExistence type="predicted"/>
<dbReference type="Proteomes" id="UP001239680">
    <property type="component" value="Unassembled WGS sequence"/>
</dbReference>
<evidence type="ECO:0000313" key="2">
    <source>
        <dbReference type="EMBL" id="MDQ2065571.1"/>
    </source>
</evidence>
<evidence type="ECO:0000259" key="1">
    <source>
        <dbReference type="PROSITE" id="PS50234"/>
    </source>
</evidence>
<comment type="caution">
    <text evidence="2">The sequence shown here is derived from an EMBL/GenBank/DDBJ whole genome shotgun (WGS) entry which is preliminary data.</text>
</comment>
<dbReference type="RefSeq" id="WP_306679259.1">
    <property type="nucleotide sequence ID" value="NZ_JAVDBT010000003.1"/>
</dbReference>
<accession>A0ABU0VV17</accession>
<reference evidence="2 3" key="1">
    <citation type="submission" date="2023-08" db="EMBL/GenBank/DDBJ databases">
        <title>Characterization of two Paracoccaceae strains isolated from Phycosphere and proposal of Xinfangfangia lacusdiani sp. nov.</title>
        <authorList>
            <person name="Deng Y."/>
            <person name="Zhang Y.Q."/>
        </authorList>
    </citation>
    <scope>NUCLEOTIDE SEQUENCE [LARGE SCALE GENOMIC DNA]</scope>
    <source>
        <strain evidence="2 3">CPCC 101601</strain>
    </source>
</reference>
<dbReference type="EMBL" id="JAVDBT010000003">
    <property type="protein sequence ID" value="MDQ2065571.1"/>
    <property type="molecule type" value="Genomic_DNA"/>
</dbReference>
<dbReference type="SUPFAM" id="SSF53300">
    <property type="entry name" value="vWA-like"/>
    <property type="match status" value="1"/>
</dbReference>
<dbReference type="Pfam" id="PF13519">
    <property type="entry name" value="VWA_2"/>
    <property type="match status" value="1"/>
</dbReference>
<gene>
    <name evidence="2" type="ORF">Q9295_04240</name>
</gene>
<dbReference type="PROSITE" id="PS50234">
    <property type="entry name" value="VWFA"/>
    <property type="match status" value="1"/>
</dbReference>
<dbReference type="Gene3D" id="3.40.50.410">
    <property type="entry name" value="von Willebrand factor, type A domain"/>
    <property type="match status" value="1"/>
</dbReference>
<protein>
    <submittedName>
        <fullName evidence="2">VWA domain-containing protein</fullName>
    </submittedName>
</protein>
<dbReference type="SMART" id="SM00327">
    <property type="entry name" value="VWA"/>
    <property type="match status" value="1"/>
</dbReference>
<feature type="domain" description="VWFA" evidence="1">
    <location>
        <begin position="23"/>
        <end position="202"/>
    </location>
</feature>
<keyword evidence="3" id="KW-1185">Reference proteome</keyword>
<organism evidence="2 3">
    <name type="scientific">Pseudogemmobacter lacusdianii</name>
    <dbReference type="NCBI Taxonomy" id="3069608"/>
    <lineage>
        <taxon>Bacteria</taxon>
        <taxon>Pseudomonadati</taxon>
        <taxon>Pseudomonadota</taxon>
        <taxon>Alphaproteobacteria</taxon>
        <taxon>Rhodobacterales</taxon>
        <taxon>Paracoccaceae</taxon>
        <taxon>Pseudogemmobacter</taxon>
    </lineage>
</organism>